<evidence type="ECO:0000313" key="1">
    <source>
        <dbReference type="EMBL" id="KAG2567336.1"/>
    </source>
</evidence>
<name>A0A8T0Q8S5_PANVG</name>
<gene>
    <name evidence="1" type="ORF">PVAP13_7NG348933</name>
</gene>
<accession>A0A8T0Q8S5</accession>
<dbReference type="AlphaFoldDB" id="A0A8T0Q8S5"/>
<organism evidence="1 2">
    <name type="scientific">Panicum virgatum</name>
    <name type="common">Blackwell switchgrass</name>
    <dbReference type="NCBI Taxonomy" id="38727"/>
    <lineage>
        <taxon>Eukaryota</taxon>
        <taxon>Viridiplantae</taxon>
        <taxon>Streptophyta</taxon>
        <taxon>Embryophyta</taxon>
        <taxon>Tracheophyta</taxon>
        <taxon>Spermatophyta</taxon>
        <taxon>Magnoliopsida</taxon>
        <taxon>Liliopsida</taxon>
        <taxon>Poales</taxon>
        <taxon>Poaceae</taxon>
        <taxon>PACMAD clade</taxon>
        <taxon>Panicoideae</taxon>
        <taxon>Panicodae</taxon>
        <taxon>Paniceae</taxon>
        <taxon>Panicinae</taxon>
        <taxon>Panicum</taxon>
        <taxon>Panicum sect. Hiantes</taxon>
    </lineage>
</organism>
<keyword evidence="2" id="KW-1185">Reference proteome</keyword>
<dbReference type="EMBL" id="CM029050">
    <property type="protein sequence ID" value="KAG2567336.1"/>
    <property type="molecule type" value="Genomic_DNA"/>
</dbReference>
<reference evidence="1 2" key="1">
    <citation type="submission" date="2020-05" db="EMBL/GenBank/DDBJ databases">
        <title>WGS assembly of Panicum virgatum.</title>
        <authorList>
            <person name="Lovell J.T."/>
            <person name="Jenkins J."/>
            <person name="Shu S."/>
            <person name="Juenger T.E."/>
            <person name="Schmutz J."/>
        </authorList>
    </citation>
    <scope>NUCLEOTIDE SEQUENCE [LARGE SCALE GENOMIC DNA]</scope>
    <source>
        <strain evidence="2">cv. AP13</strain>
    </source>
</reference>
<proteinExistence type="predicted"/>
<protein>
    <submittedName>
        <fullName evidence="1">Uncharacterized protein</fullName>
    </submittedName>
</protein>
<comment type="caution">
    <text evidence="1">The sequence shown here is derived from an EMBL/GenBank/DDBJ whole genome shotgun (WGS) entry which is preliminary data.</text>
</comment>
<evidence type="ECO:0000313" key="2">
    <source>
        <dbReference type="Proteomes" id="UP000823388"/>
    </source>
</evidence>
<sequence length="157" mass="17319">MEGAAAAGPVQDQEPAAAGYFTVEESDELEYVLVGTADEVKRERQREAGADAVLEAGWDDPVRSVEELLEEAQVEVPARTARPNDDHLRSVEELLDDLYLDEDAVAASRQSALARDTDHQFSEEEAGADAEWNVAFRTNERHFACAGDEEADVRKKK</sequence>
<dbReference type="Proteomes" id="UP000823388">
    <property type="component" value="Chromosome 7N"/>
</dbReference>